<evidence type="ECO:0000313" key="3">
    <source>
        <dbReference type="EnsemblFungi" id="PTTG_28588-t43_1-p1"/>
    </source>
</evidence>
<evidence type="ECO:0000256" key="1">
    <source>
        <dbReference type="SAM" id="MobiDB-lite"/>
    </source>
</evidence>
<sequence length="243" mass="27148">MPTLLLDLIRYNFKFEESVSPKKHQKKSKKKNKKELVQSGLIPPTETSNSVDSTPILSTSSNRKGYDDTPIGDQQAPSLVEPLRSDLPALSAPLADVSKGPMLNLRKEIHDELMTHGISIKAQDDESTIHPAFRPRTHGKLHTLALDNDLAELEKELHAPNPDDLCTFCNKVLPKNPSKMLLDLGNYLKGRRDVCKRYSLINPNALHLPPITAAAIRMRLLLSQQAWKEAGPRKLISLIFRSA</sequence>
<feature type="region of interest" description="Disordered" evidence="1">
    <location>
        <begin position="18"/>
        <end position="76"/>
    </location>
</feature>
<proteinExistence type="predicted"/>
<protein>
    <submittedName>
        <fullName evidence="2 3">Uncharacterized protein</fullName>
    </submittedName>
</protein>
<dbReference type="EnsemblFungi" id="PTTG_28588-t43_1">
    <property type="protein sequence ID" value="PTTG_28588-t43_1-p1"/>
    <property type="gene ID" value="PTTG_28588"/>
</dbReference>
<dbReference type="Proteomes" id="UP000005240">
    <property type="component" value="Unassembled WGS sequence"/>
</dbReference>
<reference evidence="3 4" key="3">
    <citation type="journal article" date="2017" name="G3 (Bethesda)">
        <title>Comparative analysis highlights variable genome content of wheat rusts and divergence of the mating loci.</title>
        <authorList>
            <person name="Cuomo C.A."/>
            <person name="Bakkeren G."/>
            <person name="Khalil H.B."/>
            <person name="Panwar V."/>
            <person name="Joly D."/>
            <person name="Linning R."/>
            <person name="Sakthikumar S."/>
            <person name="Song X."/>
            <person name="Adiconis X."/>
            <person name="Fan L."/>
            <person name="Goldberg J.M."/>
            <person name="Levin J.Z."/>
            <person name="Young S."/>
            <person name="Zeng Q."/>
            <person name="Anikster Y."/>
            <person name="Bruce M."/>
            <person name="Wang M."/>
            <person name="Yin C."/>
            <person name="McCallum B."/>
            <person name="Szabo L.J."/>
            <person name="Hulbert S."/>
            <person name="Chen X."/>
            <person name="Fellers J.P."/>
        </authorList>
    </citation>
    <scope>NUCLEOTIDE SEQUENCE</scope>
    <source>
        <strain evidence="3">isolate 1-1 / race 1 (BBBD)</strain>
        <strain evidence="4">Isolate 1-1 / race 1 (BBBD)</strain>
    </source>
</reference>
<feature type="compositionally biased region" description="Polar residues" evidence="1">
    <location>
        <begin position="45"/>
        <end position="63"/>
    </location>
</feature>
<reference evidence="2" key="2">
    <citation type="submission" date="2016-05" db="EMBL/GenBank/DDBJ databases">
        <title>Comparative analysis highlights variable genome content of wheat rusts and divergence of the mating loci.</title>
        <authorList>
            <person name="Cuomo C.A."/>
            <person name="Bakkeren G."/>
            <person name="Szabo L."/>
            <person name="Khalil H."/>
            <person name="Joly D."/>
            <person name="Goldberg J."/>
            <person name="Young S."/>
            <person name="Zeng Q."/>
            <person name="Fellers J."/>
        </authorList>
    </citation>
    <scope>NUCLEOTIDE SEQUENCE [LARGE SCALE GENOMIC DNA]</scope>
    <source>
        <strain evidence="2">1-1 BBBD Race 1</strain>
    </source>
</reference>
<accession>A0A180GCQ2</accession>
<reference evidence="3" key="4">
    <citation type="submission" date="2025-05" db="UniProtKB">
        <authorList>
            <consortium name="EnsemblFungi"/>
        </authorList>
    </citation>
    <scope>IDENTIFICATION</scope>
    <source>
        <strain evidence="3">isolate 1-1 / race 1 (BBBD)</strain>
    </source>
</reference>
<feature type="compositionally biased region" description="Basic residues" evidence="1">
    <location>
        <begin position="21"/>
        <end position="33"/>
    </location>
</feature>
<dbReference type="VEuPathDB" id="FungiDB:PTTG_28588"/>
<keyword evidence="4" id="KW-1185">Reference proteome</keyword>
<evidence type="ECO:0000313" key="2">
    <source>
        <dbReference type="EMBL" id="OAV89703.1"/>
    </source>
</evidence>
<dbReference type="EMBL" id="ADAS02000120">
    <property type="protein sequence ID" value="OAV89703.1"/>
    <property type="molecule type" value="Genomic_DNA"/>
</dbReference>
<evidence type="ECO:0000313" key="4">
    <source>
        <dbReference type="Proteomes" id="UP000005240"/>
    </source>
</evidence>
<gene>
    <name evidence="2" type="ORF">PTTG_28588</name>
</gene>
<name>A0A180GCQ2_PUCT1</name>
<reference evidence="2" key="1">
    <citation type="submission" date="2009-11" db="EMBL/GenBank/DDBJ databases">
        <authorList>
            <consortium name="The Broad Institute Genome Sequencing Platform"/>
            <person name="Ward D."/>
            <person name="Feldgarden M."/>
            <person name="Earl A."/>
            <person name="Young S.K."/>
            <person name="Zeng Q."/>
            <person name="Koehrsen M."/>
            <person name="Alvarado L."/>
            <person name="Berlin A."/>
            <person name="Bochicchio J."/>
            <person name="Borenstein D."/>
            <person name="Chapman S.B."/>
            <person name="Chen Z."/>
            <person name="Engels R."/>
            <person name="Freedman E."/>
            <person name="Gellesch M."/>
            <person name="Goldberg J."/>
            <person name="Griggs A."/>
            <person name="Gujja S."/>
            <person name="Heilman E."/>
            <person name="Heiman D."/>
            <person name="Hepburn T."/>
            <person name="Howarth C."/>
            <person name="Jen D."/>
            <person name="Larson L."/>
            <person name="Lewis B."/>
            <person name="Mehta T."/>
            <person name="Park D."/>
            <person name="Pearson M."/>
            <person name="Roberts A."/>
            <person name="Saif S."/>
            <person name="Shea T."/>
            <person name="Shenoy N."/>
            <person name="Sisk P."/>
            <person name="Stolte C."/>
            <person name="Sykes S."/>
            <person name="Thomson T."/>
            <person name="Walk T."/>
            <person name="White J."/>
            <person name="Yandava C."/>
            <person name="Izard J."/>
            <person name="Baranova O.V."/>
            <person name="Blanton J.M."/>
            <person name="Tanner A.C."/>
            <person name="Dewhirst F.E."/>
            <person name="Haas B."/>
            <person name="Nusbaum C."/>
            <person name="Birren B."/>
        </authorList>
    </citation>
    <scope>NUCLEOTIDE SEQUENCE [LARGE SCALE GENOMIC DNA]</scope>
    <source>
        <strain evidence="2">1-1 BBBD Race 1</strain>
    </source>
</reference>
<dbReference type="AlphaFoldDB" id="A0A180GCQ2"/>
<organism evidence="2">
    <name type="scientific">Puccinia triticina (isolate 1-1 / race 1 (BBBD))</name>
    <name type="common">Brown leaf rust fungus</name>
    <dbReference type="NCBI Taxonomy" id="630390"/>
    <lineage>
        <taxon>Eukaryota</taxon>
        <taxon>Fungi</taxon>
        <taxon>Dikarya</taxon>
        <taxon>Basidiomycota</taxon>
        <taxon>Pucciniomycotina</taxon>
        <taxon>Pucciniomycetes</taxon>
        <taxon>Pucciniales</taxon>
        <taxon>Pucciniaceae</taxon>
        <taxon>Puccinia</taxon>
    </lineage>
</organism>